<sequence>MRIAMQIHNPIAGWLHSTITEQTSTAGSVAKIGGSQR</sequence>
<dbReference type="AlphaFoldDB" id="A0A2L1KQ25"/>
<protein>
    <submittedName>
        <fullName evidence="1">Uncharacterized protein</fullName>
    </submittedName>
</protein>
<accession>A0A2L1KQ25</accession>
<organism evidence="1">
    <name type="scientific">Enterobacter cloacae</name>
    <dbReference type="NCBI Taxonomy" id="550"/>
    <lineage>
        <taxon>Bacteria</taxon>
        <taxon>Pseudomonadati</taxon>
        <taxon>Pseudomonadota</taxon>
        <taxon>Gammaproteobacteria</taxon>
        <taxon>Enterobacterales</taxon>
        <taxon>Enterobacteriaceae</taxon>
        <taxon>Enterobacter</taxon>
        <taxon>Enterobacter cloacae complex</taxon>
    </lineage>
</organism>
<keyword evidence="1" id="KW-0614">Plasmid</keyword>
<reference evidence="1" key="1">
    <citation type="submission" date="2017-06" db="EMBL/GenBank/DDBJ databases">
        <title>Complete sequence of pN1863-HI2.</title>
        <authorList>
            <person name="Jiang X."/>
            <person name="Feng J."/>
            <person name="Zeng L."/>
            <person name="Zhang D."/>
            <person name="Zhan Z."/>
            <person name="Zhao Y."/>
            <person name="Luo W."/>
            <person name="Zhou D."/>
        </authorList>
    </citation>
    <scope>NUCLEOTIDE SEQUENCE</scope>
    <source>
        <strain evidence="1">N1863</strain>
        <plasmid evidence="1">pN1863-HI2</plasmid>
    </source>
</reference>
<evidence type="ECO:0000313" key="1">
    <source>
        <dbReference type="EMBL" id="AVE24595.1"/>
    </source>
</evidence>
<name>A0A2L1KQ25_ENTCL</name>
<dbReference type="EMBL" id="MF344583">
    <property type="protein sequence ID" value="AVE24595.1"/>
    <property type="molecule type" value="Genomic_DNA"/>
</dbReference>
<proteinExistence type="predicted"/>
<geneLocation type="plasmid" evidence="1">
    <name>pN1863-HI2</name>
</geneLocation>